<feature type="repeat" description="PPR" evidence="3">
    <location>
        <begin position="343"/>
        <end position="377"/>
    </location>
</feature>
<dbReference type="EMBL" id="LR031573">
    <property type="protein sequence ID" value="VDC92467.1"/>
    <property type="molecule type" value="Genomic_DNA"/>
</dbReference>
<dbReference type="GO" id="GO:0003729">
    <property type="term" value="F:mRNA binding"/>
    <property type="evidence" value="ECO:0007669"/>
    <property type="project" value="UniProtKB-ARBA"/>
</dbReference>
<dbReference type="PANTHER" id="PTHR45717:SF13">
    <property type="entry name" value="OS02G0796400 PROTEIN"/>
    <property type="match status" value="1"/>
</dbReference>
<sequence>MYSRIRLVTNKTFSTTTLLRLVSSRASTDTSSISQRNHLKEIMRKNGPRLSVPSLLQQRVDSGHPVTLPELRSITNRLIKSNRHDLALQMMEWMETQKDVHFSTYDTCLRLELIIKSHGLKQAEEYFENLSLKASKASYLPLLRAYVRDKLVLEAESLMEKMNGLGFLVTPHPFNEMMKLYEATHQYEKVVLVVSLMKRNKIPRNVLSYNLWMNACCEVSGVESVYKEMVDDKSVEVGWSSLCALANVYVKAGFVEKASLVLESAEKKLNRSNRLGYFFLITLHASLGNKEGVVKLWERSKSVSGRATCANYICVLSSLVKLGDLAEAERVFSEWERTCFNYDVRVSNVLLGAYMRGGDIRRAEALHHRVLERGGAPNYKTWEILMEGFVKCQSMEKAIDAMHRAFELMKDCHWRPSQKIVMAIAEYFEKEEKMDEANRYVRDLHRLGLASLPLYRLLLRMHEHVQRPASDIYEMMKLDKIIMDREIHTSFNIVQLLNMSIIRHGIFMCKLFNFLKILFSFLNSPIY</sequence>
<organism evidence="4">
    <name type="scientific">Brassica campestris</name>
    <name type="common">Field mustard</name>
    <dbReference type="NCBI Taxonomy" id="3711"/>
    <lineage>
        <taxon>Eukaryota</taxon>
        <taxon>Viridiplantae</taxon>
        <taxon>Streptophyta</taxon>
        <taxon>Embryophyta</taxon>
        <taxon>Tracheophyta</taxon>
        <taxon>Spermatophyta</taxon>
        <taxon>Magnoliopsida</taxon>
        <taxon>eudicotyledons</taxon>
        <taxon>Gunneridae</taxon>
        <taxon>Pentapetalae</taxon>
        <taxon>rosids</taxon>
        <taxon>malvids</taxon>
        <taxon>Brassicales</taxon>
        <taxon>Brassicaceae</taxon>
        <taxon>Brassiceae</taxon>
        <taxon>Brassica</taxon>
    </lineage>
</organism>
<keyword evidence="2" id="KW-0677">Repeat</keyword>
<dbReference type="PROSITE" id="PS51375">
    <property type="entry name" value="PPR"/>
    <property type="match status" value="1"/>
</dbReference>
<reference evidence="4" key="1">
    <citation type="submission" date="2018-11" db="EMBL/GenBank/DDBJ databases">
        <authorList>
            <consortium name="Genoscope - CEA"/>
            <person name="William W."/>
        </authorList>
    </citation>
    <scope>NUCLEOTIDE SEQUENCE</scope>
</reference>
<dbReference type="Gene3D" id="1.25.40.10">
    <property type="entry name" value="Tetratricopeptide repeat domain"/>
    <property type="match status" value="2"/>
</dbReference>
<dbReference type="FunFam" id="1.25.40.10:FF:000760">
    <property type="entry name" value="Pentatricopeptide repeat-containing protein At5g27460"/>
    <property type="match status" value="1"/>
</dbReference>
<name>A0A3P6ALY2_BRACM</name>
<proteinExistence type="inferred from homology"/>
<dbReference type="InterPro" id="IPR011990">
    <property type="entry name" value="TPR-like_helical_dom_sf"/>
</dbReference>
<dbReference type="AlphaFoldDB" id="A0A3P6ALY2"/>
<evidence type="ECO:0000313" key="4">
    <source>
        <dbReference type="EMBL" id="VDC92467.1"/>
    </source>
</evidence>
<evidence type="ECO:0000256" key="1">
    <source>
        <dbReference type="ARBA" id="ARBA00007626"/>
    </source>
</evidence>
<evidence type="ECO:0008006" key="5">
    <source>
        <dbReference type="Google" id="ProtNLM"/>
    </source>
</evidence>
<protein>
    <recommendedName>
        <fullName evidence="5">Pentacotripeptide-repeat region of PRORP domain-containing protein</fullName>
    </recommendedName>
</protein>
<evidence type="ECO:0000256" key="2">
    <source>
        <dbReference type="ARBA" id="ARBA00022737"/>
    </source>
</evidence>
<comment type="similarity">
    <text evidence="1">Belongs to the PPR family. P subfamily.</text>
</comment>
<dbReference type="SUPFAM" id="SSF48452">
    <property type="entry name" value="TPR-like"/>
    <property type="match status" value="1"/>
</dbReference>
<gene>
    <name evidence="4" type="ORF">BRAA02T08840Z</name>
</gene>
<evidence type="ECO:0000256" key="3">
    <source>
        <dbReference type="PROSITE-ProRule" id="PRU00708"/>
    </source>
</evidence>
<dbReference type="Pfam" id="PF13812">
    <property type="entry name" value="PPR_3"/>
    <property type="match status" value="2"/>
</dbReference>
<accession>A0A3P6ALY2</accession>
<dbReference type="PANTHER" id="PTHR45717">
    <property type="entry name" value="OS12G0527900 PROTEIN"/>
    <property type="match status" value="1"/>
</dbReference>
<dbReference type="InterPro" id="IPR002885">
    <property type="entry name" value="PPR_rpt"/>
</dbReference>